<reference evidence="1 2" key="1">
    <citation type="submission" date="2009-05" db="EMBL/GenBank/DDBJ databases">
        <authorList>
            <person name="Setubal J.C."/>
            <person name="Boyle S."/>
            <person name="Crasta O.R."/>
            <person name="Gillespie J.J."/>
            <person name="Kenyon R.W."/>
            <person name="Lu J."/>
            <person name="Mane S."/>
            <person name="Nagrani S."/>
            <person name="Shallom J.M."/>
            <person name="Shallom S."/>
            <person name="Shukla M."/>
            <person name="Snyder E.E."/>
            <person name="Sobral B.W."/>
            <person name="Wattam A.R."/>
            <person name="Will R."/>
            <person name="Williams K."/>
            <person name="Yoo H."/>
            <person name="Munk C."/>
            <person name="Tapia R."/>
            <person name="Green L."/>
            <person name="Rogers Y."/>
            <person name="Detter J.C."/>
            <person name="Bruce D."/>
            <person name="Brettin T.S."/>
            <person name="Tsolis R."/>
        </authorList>
    </citation>
    <scope>NUCLEOTIDE SEQUENCE [LARGE SCALE GENOMIC DNA]</scope>
    <source>
        <strain evidence="1 2">LMG 3301</strain>
    </source>
</reference>
<comment type="caution">
    <text evidence="1">The sequence shown here is derived from an EMBL/GenBank/DDBJ whole genome shotgun (WGS) entry which is preliminary data.</text>
</comment>
<evidence type="ECO:0000313" key="2">
    <source>
        <dbReference type="Proteomes" id="UP000004386"/>
    </source>
</evidence>
<dbReference type="EMBL" id="ACQA01000002">
    <property type="protein sequence ID" value="EEQ94445.1"/>
    <property type="molecule type" value="Genomic_DNA"/>
</dbReference>
<dbReference type="AlphaFoldDB" id="C4WQA4"/>
<proteinExistence type="predicted"/>
<dbReference type="Proteomes" id="UP000004386">
    <property type="component" value="Unassembled WGS sequence"/>
</dbReference>
<evidence type="ECO:0000313" key="1">
    <source>
        <dbReference type="EMBL" id="EEQ94445.1"/>
    </source>
</evidence>
<sequence length="97" mass="11116">MRFWQKLLTLLTVRLAIRFLAGRYNDIVQLAAGTTNSFKKAKTDISYRTMFAELAQRTMDAQFVADKDRDYWYFDLLTPEGKDQTSAPQATKPSLSG</sequence>
<organism evidence="1 2">
    <name type="scientific">Brucella intermedia LMG 3301</name>
    <dbReference type="NCBI Taxonomy" id="641118"/>
    <lineage>
        <taxon>Bacteria</taxon>
        <taxon>Pseudomonadati</taxon>
        <taxon>Pseudomonadota</taxon>
        <taxon>Alphaproteobacteria</taxon>
        <taxon>Hyphomicrobiales</taxon>
        <taxon>Brucellaceae</taxon>
        <taxon>Brucella/Ochrobactrum group</taxon>
        <taxon>Brucella</taxon>
    </lineage>
</organism>
<accession>C4WQA4</accession>
<dbReference type="HOGENOM" id="CLU_2343935_0_0_5"/>
<gene>
    <name evidence="1" type="ORF">OINT_2001675</name>
</gene>
<protein>
    <submittedName>
        <fullName evidence="1">Uncharacterized protein</fullName>
    </submittedName>
</protein>
<name>C4WQA4_9HYPH</name>